<sequence>MELGSPDIPRAPEMKESSKLFEESRTQSSHRIIEGEILLSQLAVDNITACPSSFNIENAFGTWIKQRRVHPSGHRSMHKGKGQIQAPGLLGMTCPTVGNKVSDMAIYERSGKITFD</sequence>
<evidence type="ECO:0000256" key="1">
    <source>
        <dbReference type="SAM" id="MobiDB-lite"/>
    </source>
</evidence>
<reference evidence="2 3" key="1">
    <citation type="submission" date="2007-06" db="EMBL/GenBank/DDBJ databases">
        <title>The Genome Sequence of Coccidioides posadasii RMSCC_3488.</title>
        <authorList>
            <consortium name="Coccidioides Genome Resources Consortium"/>
            <consortium name="The Broad Institute Genome Sequencing Platform"/>
            <person name="Henn M.R."/>
            <person name="Sykes S."/>
            <person name="Young S."/>
            <person name="Jaffe D."/>
            <person name="Berlin A."/>
            <person name="Alvarez P."/>
            <person name="Butler J."/>
            <person name="Gnerre S."/>
            <person name="Grabherr M."/>
            <person name="Mauceli E."/>
            <person name="Brockman W."/>
            <person name="Kodira C."/>
            <person name="Alvarado L."/>
            <person name="Zeng Q."/>
            <person name="Crawford M."/>
            <person name="Antoine C."/>
            <person name="Devon K."/>
            <person name="Galgiani J."/>
            <person name="Orsborn K."/>
            <person name="Lewis M.L."/>
            <person name="Nusbaum C."/>
            <person name="Galagan J."/>
            <person name="Birren B."/>
        </authorList>
    </citation>
    <scope>NUCLEOTIDE SEQUENCE [LARGE SCALE GENOMIC DNA]</scope>
    <source>
        <strain evidence="2 3">RMSCC 3488</strain>
    </source>
</reference>
<dbReference type="AlphaFoldDB" id="A0A0J6FAL0"/>
<organism evidence="2 3">
    <name type="scientific">Coccidioides posadasii RMSCC 3488</name>
    <dbReference type="NCBI Taxonomy" id="454284"/>
    <lineage>
        <taxon>Eukaryota</taxon>
        <taxon>Fungi</taxon>
        <taxon>Dikarya</taxon>
        <taxon>Ascomycota</taxon>
        <taxon>Pezizomycotina</taxon>
        <taxon>Eurotiomycetes</taxon>
        <taxon>Eurotiomycetidae</taxon>
        <taxon>Onygenales</taxon>
        <taxon>Onygenaceae</taxon>
        <taxon>Coccidioides</taxon>
    </lineage>
</organism>
<feature type="region of interest" description="Disordered" evidence="1">
    <location>
        <begin position="1"/>
        <end position="27"/>
    </location>
</feature>
<reference evidence="3" key="3">
    <citation type="journal article" date="2010" name="Genome Res.">
        <title>Population genomic sequencing of Coccidioides fungi reveals recent hybridization and transposon control.</title>
        <authorList>
            <person name="Neafsey D.E."/>
            <person name="Barker B.M."/>
            <person name="Sharpton T.J."/>
            <person name="Stajich J.E."/>
            <person name="Park D.J."/>
            <person name="Whiston E."/>
            <person name="Hung C.-Y."/>
            <person name="McMahan C."/>
            <person name="White J."/>
            <person name="Sykes S."/>
            <person name="Heiman D."/>
            <person name="Young S."/>
            <person name="Zeng Q."/>
            <person name="Abouelleil A."/>
            <person name="Aftuck L."/>
            <person name="Bessette D."/>
            <person name="Brown A."/>
            <person name="FitzGerald M."/>
            <person name="Lui A."/>
            <person name="Macdonald J.P."/>
            <person name="Priest M."/>
            <person name="Orbach M.J."/>
            <person name="Galgiani J.N."/>
            <person name="Kirkland T.N."/>
            <person name="Cole G.T."/>
            <person name="Birren B.W."/>
            <person name="Henn M.R."/>
            <person name="Taylor J.W."/>
            <person name="Rounsley S.D."/>
        </authorList>
    </citation>
    <scope>NUCLEOTIDE SEQUENCE [LARGE SCALE GENOMIC DNA]</scope>
    <source>
        <strain evidence="3">RMSCC 3488</strain>
    </source>
</reference>
<feature type="compositionally biased region" description="Basic and acidic residues" evidence="1">
    <location>
        <begin position="10"/>
        <end position="25"/>
    </location>
</feature>
<dbReference type="Proteomes" id="UP000054567">
    <property type="component" value="Unassembled WGS sequence"/>
</dbReference>
<evidence type="ECO:0000313" key="3">
    <source>
        <dbReference type="Proteomes" id="UP000054567"/>
    </source>
</evidence>
<reference evidence="3" key="2">
    <citation type="journal article" date="2009" name="Genome Res.">
        <title>Comparative genomic analyses of the human fungal pathogens Coccidioides and their relatives.</title>
        <authorList>
            <person name="Sharpton T.J."/>
            <person name="Stajich J.E."/>
            <person name="Rounsley S.D."/>
            <person name="Gardner M.J."/>
            <person name="Wortman J.R."/>
            <person name="Jordar V.S."/>
            <person name="Maiti R."/>
            <person name="Kodira C.D."/>
            <person name="Neafsey D.E."/>
            <person name="Zeng Q."/>
            <person name="Hung C.-Y."/>
            <person name="McMahan C."/>
            <person name="Muszewska A."/>
            <person name="Grynberg M."/>
            <person name="Mandel M.A."/>
            <person name="Kellner E.M."/>
            <person name="Barker B.M."/>
            <person name="Galgiani J.N."/>
            <person name="Orbach M.J."/>
            <person name="Kirkland T.N."/>
            <person name="Cole G.T."/>
            <person name="Henn M.R."/>
            <person name="Birren B.W."/>
            <person name="Taylor J.W."/>
        </authorList>
    </citation>
    <scope>NUCLEOTIDE SEQUENCE [LARGE SCALE GENOMIC DNA]</scope>
    <source>
        <strain evidence="3">RMSCC 3488</strain>
    </source>
</reference>
<name>A0A0J6FAL0_COCPO</name>
<gene>
    <name evidence="2" type="ORF">CPAG_02320</name>
</gene>
<proteinExistence type="predicted"/>
<evidence type="ECO:0000313" key="2">
    <source>
        <dbReference type="EMBL" id="KMM65979.1"/>
    </source>
</evidence>
<accession>A0A0J6FAL0</accession>
<dbReference type="VEuPathDB" id="FungiDB:CPAG_02320"/>
<dbReference type="EMBL" id="DS268109">
    <property type="protein sequence ID" value="KMM65979.1"/>
    <property type="molecule type" value="Genomic_DNA"/>
</dbReference>
<protein>
    <submittedName>
        <fullName evidence="2">Uncharacterized protein</fullName>
    </submittedName>
</protein>